<evidence type="ECO:0000256" key="2">
    <source>
        <dbReference type="SAM" id="SignalP"/>
    </source>
</evidence>
<dbReference type="RefSeq" id="WP_051431847.1">
    <property type="nucleotide sequence ID" value="NZ_NRRE01000023.1"/>
</dbReference>
<gene>
    <name evidence="4" type="ORF">CKO21_09165</name>
</gene>
<dbReference type="Pfam" id="PF13767">
    <property type="entry name" value="DUF4168"/>
    <property type="match status" value="1"/>
</dbReference>
<feature type="region of interest" description="Disordered" evidence="1">
    <location>
        <begin position="29"/>
        <end position="54"/>
    </location>
</feature>
<dbReference type="InterPro" id="IPR025433">
    <property type="entry name" value="DUF4168"/>
</dbReference>
<evidence type="ECO:0000313" key="4">
    <source>
        <dbReference type="EMBL" id="MBK1697417.1"/>
    </source>
</evidence>
<evidence type="ECO:0000259" key="3">
    <source>
        <dbReference type="Pfam" id="PF13767"/>
    </source>
</evidence>
<reference evidence="4" key="2">
    <citation type="journal article" date="2020" name="Microorganisms">
        <title>Osmotic Adaptation and Compatible Solute Biosynthesis of Phototrophic Bacteria as Revealed from Genome Analyses.</title>
        <authorList>
            <person name="Imhoff J.F."/>
            <person name="Rahn T."/>
            <person name="Kunzel S."/>
            <person name="Keller A."/>
            <person name="Neulinger S.C."/>
        </authorList>
    </citation>
    <scope>NUCLEOTIDE SEQUENCE</scope>
    <source>
        <strain evidence="4">DSM 9154</strain>
    </source>
</reference>
<name>A0A934QIJ2_9PROT</name>
<evidence type="ECO:0000313" key="5">
    <source>
        <dbReference type="Proteomes" id="UP000778970"/>
    </source>
</evidence>
<protein>
    <submittedName>
        <fullName evidence="4">DUF4168 domain-containing protein</fullName>
    </submittedName>
</protein>
<sequence>MNRRTSFGTAVIALATAAGLAVAGLSVPASAQNADNQQSEPSSEQQQAPSYSEAKLESFAAAAVEVSSVMQEYRPQLREAQQNEDREQFEKLRMQAKNAMDEKIAATDGITTGEYQEIAKAAQQDKQLRQKVLGLMQAQQKQEQGQ</sequence>
<accession>A0A934QIJ2</accession>
<proteinExistence type="predicted"/>
<evidence type="ECO:0000256" key="1">
    <source>
        <dbReference type="SAM" id="MobiDB-lite"/>
    </source>
</evidence>
<feature type="compositionally biased region" description="Low complexity" evidence="1">
    <location>
        <begin position="37"/>
        <end position="54"/>
    </location>
</feature>
<dbReference type="Proteomes" id="UP000778970">
    <property type="component" value="Unassembled WGS sequence"/>
</dbReference>
<feature type="domain" description="DUF4168" evidence="3">
    <location>
        <begin position="52"/>
        <end position="132"/>
    </location>
</feature>
<keyword evidence="2" id="KW-0732">Signal</keyword>
<dbReference type="EMBL" id="NRRE01000023">
    <property type="protein sequence ID" value="MBK1697417.1"/>
    <property type="molecule type" value="Genomic_DNA"/>
</dbReference>
<comment type="caution">
    <text evidence="4">The sequence shown here is derived from an EMBL/GenBank/DDBJ whole genome shotgun (WGS) entry which is preliminary data.</text>
</comment>
<organism evidence="4 5">
    <name type="scientific">Rhodovibrio salinarum</name>
    <dbReference type="NCBI Taxonomy" id="1087"/>
    <lineage>
        <taxon>Bacteria</taxon>
        <taxon>Pseudomonadati</taxon>
        <taxon>Pseudomonadota</taxon>
        <taxon>Alphaproteobacteria</taxon>
        <taxon>Rhodospirillales</taxon>
        <taxon>Rhodovibrionaceae</taxon>
        <taxon>Rhodovibrio</taxon>
    </lineage>
</organism>
<feature type="chain" id="PRO_5036737312" evidence="2">
    <location>
        <begin position="32"/>
        <end position="146"/>
    </location>
</feature>
<feature type="signal peptide" evidence="2">
    <location>
        <begin position="1"/>
        <end position="31"/>
    </location>
</feature>
<reference evidence="4" key="1">
    <citation type="submission" date="2017-08" db="EMBL/GenBank/DDBJ databases">
        <authorList>
            <person name="Imhoff J.F."/>
            <person name="Rahn T."/>
            <person name="Kuenzel S."/>
            <person name="Neulinger S.C."/>
        </authorList>
    </citation>
    <scope>NUCLEOTIDE SEQUENCE</scope>
    <source>
        <strain evidence="4">DSM 9154</strain>
    </source>
</reference>
<dbReference type="AlphaFoldDB" id="A0A934QIJ2"/>
<keyword evidence="5" id="KW-1185">Reference proteome</keyword>